<dbReference type="InterPro" id="IPR032710">
    <property type="entry name" value="NTF2-like_dom_sf"/>
</dbReference>
<evidence type="ECO:0000313" key="3">
    <source>
        <dbReference type="Proteomes" id="UP000193529"/>
    </source>
</evidence>
<keyword evidence="3" id="KW-1185">Reference proteome</keyword>
<dbReference type="EMBL" id="LQPJ01000102">
    <property type="protein sequence ID" value="ORW24448.1"/>
    <property type="molecule type" value="Genomic_DNA"/>
</dbReference>
<gene>
    <name evidence="2" type="ORF">AWC19_10010</name>
</gene>
<dbReference type="STRING" id="153971.AWC19_10010"/>
<organism evidence="2 3">
    <name type="scientific">Mycobacterium palustre</name>
    <dbReference type="NCBI Taxonomy" id="153971"/>
    <lineage>
        <taxon>Bacteria</taxon>
        <taxon>Bacillati</taxon>
        <taxon>Actinomycetota</taxon>
        <taxon>Actinomycetes</taxon>
        <taxon>Mycobacteriales</taxon>
        <taxon>Mycobacteriaceae</taxon>
        <taxon>Mycobacterium</taxon>
        <taxon>Mycobacterium simiae complex</taxon>
    </lineage>
</organism>
<feature type="domain" description="SnoaL-like" evidence="1">
    <location>
        <begin position="14"/>
        <end position="127"/>
    </location>
</feature>
<evidence type="ECO:0000313" key="2">
    <source>
        <dbReference type="EMBL" id="ORW24448.1"/>
    </source>
</evidence>
<dbReference type="PANTHER" id="PTHR38436:SF1">
    <property type="entry name" value="ESTER CYCLASE"/>
    <property type="match status" value="1"/>
</dbReference>
<accession>A0A1X1ZME5</accession>
<dbReference type="Gene3D" id="3.10.450.50">
    <property type="match status" value="1"/>
</dbReference>
<dbReference type="Proteomes" id="UP000193529">
    <property type="component" value="Unassembled WGS sequence"/>
</dbReference>
<dbReference type="Pfam" id="PF12680">
    <property type="entry name" value="SnoaL_2"/>
    <property type="match status" value="1"/>
</dbReference>
<dbReference type="SUPFAM" id="SSF54427">
    <property type="entry name" value="NTF2-like"/>
    <property type="match status" value="1"/>
</dbReference>
<proteinExistence type="predicted"/>
<dbReference type="InterPro" id="IPR037401">
    <property type="entry name" value="SnoaL-like"/>
</dbReference>
<name>A0A1X1ZME5_9MYCO</name>
<dbReference type="GO" id="GO:0030638">
    <property type="term" value="P:polyketide metabolic process"/>
    <property type="evidence" value="ECO:0007669"/>
    <property type="project" value="InterPro"/>
</dbReference>
<dbReference type="InterPro" id="IPR009959">
    <property type="entry name" value="Cyclase_SnoaL-like"/>
</dbReference>
<reference evidence="2 3" key="1">
    <citation type="submission" date="2016-01" db="EMBL/GenBank/DDBJ databases">
        <title>The new phylogeny of the genus Mycobacterium.</title>
        <authorList>
            <person name="Tarcisio F."/>
            <person name="Conor M."/>
            <person name="Antonella G."/>
            <person name="Elisabetta G."/>
            <person name="Giulia F.S."/>
            <person name="Sara T."/>
            <person name="Anna F."/>
            <person name="Clotilde B."/>
            <person name="Roberto B."/>
            <person name="Veronica D.S."/>
            <person name="Fabio R."/>
            <person name="Monica P."/>
            <person name="Olivier J."/>
            <person name="Enrico T."/>
            <person name="Nicola S."/>
        </authorList>
    </citation>
    <scope>NUCLEOTIDE SEQUENCE [LARGE SCALE GENOMIC DNA]</scope>
    <source>
        <strain evidence="2 3">DSM 44572</strain>
    </source>
</reference>
<evidence type="ECO:0000259" key="1">
    <source>
        <dbReference type="Pfam" id="PF12680"/>
    </source>
</evidence>
<dbReference type="AlphaFoldDB" id="A0A1X1ZME5"/>
<dbReference type="OrthoDB" id="8855132at2"/>
<dbReference type="RefSeq" id="WP_085078764.1">
    <property type="nucleotide sequence ID" value="NZ_LQPJ01000102.1"/>
</dbReference>
<comment type="caution">
    <text evidence="2">The sequence shown here is derived from an EMBL/GenBank/DDBJ whole genome shotgun (WGS) entry which is preliminary data.</text>
</comment>
<protein>
    <submittedName>
        <fullName evidence="2">Polyketide cyclase</fullName>
    </submittedName>
</protein>
<dbReference type="PANTHER" id="PTHR38436">
    <property type="entry name" value="POLYKETIDE CYCLASE SNOAL-LIKE DOMAIN"/>
    <property type="match status" value="1"/>
</dbReference>
<sequence length="144" mass="15507">MPLTTADLAAYPARYFAAWGQRDIATALSVIADGVDWQDPGLPGPITNRDDVAAFFAAAWSGFPDLAFHPLGEPLVDAANRRVSQEWRMVGTHTGEGFPPGVPPTGRPFDVMGTDIWQIDDDGRAVAVHAYWNVATLMTQLGLA</sequence>